<dbReference type="Pfam" id="PF00856">
    <property type="entry name" value="SET"/>
    <property type="match status" value="1"/>
</dbReference>
<reference evidence="2" key="1">
    <citation type="submission" date="2020-08" db="EMBL/GenBank/DDBJ databases">
        <title>Whole genome shotgun sequence of Polymorphospora rubra NBRC 101157.</title>
        <authorList>
            <person name="Komaki H."/>
            <person name="Tamura T."/>
        </authorList>
    </citation>
    <scope>NUCLEOTIDE SEQUENCE</scope>
    <source>
        <strain evidence="2">NBRC 101157</strain>
    </source>
</reference>
<organism evidence="2 3">
    <name type="scientific">Polymorphospora rubra</name>
    <dbReference type="NCBI Taxonomy" id="338584"/>
    <lineage>
        <taxon>Bacteria</taxon>
        <taxon>Bacillati</taxon>
        <taxon>Actinomycetota</taxon>
        <taxon>Actinomycetes</taxon>
        <taxon>Micromonosporales</taxon>
        <taxon>Micromonosporaceae</taxon>
        <taxon>Polymorphospora</taxon>
    </lineage>
</organism>
<dbReference type="PANTHER" id="PTHR12350">
    <property type="entry name" value="HISTONE-LYSINE N-METHYLTRANSFERASE-RELATED"/>
    <property type="match status" value="1"/>
</dbReference>
<dbReference type="KEGG" id="pry:Prubr_01020"/>
<protein>
    <submittedName>
        <fullName evidence="2">SET domain-containing protein-lysine N-methyltransferase</fullName>
    </submittedName>
</protein>
<keyword evidence="3" id="KW-1185">Reference proteome</keyword>
<dbReference type="InterPro" id="IPR001214">
    <property type="entry name" value="SET_dom"/>
</dbReference>
<proteinExistence type="predicted"/>
<dbReference type="Proteomes" id="UP000680866">
    <property type="component" value="Chromosome"/>
</dbReference>
<dbReference type="InterPro" id="IPR053201">
    <property type="entry name" value="Flavunoidine_N-MTase"/>
</dbReference>
<dbReference type="RefSeq" id="WP_212820531.1">
    <property type="nucleotide sequence ID" value="NZ_AP023359.1"/>
</dbReference>
<gene>
    <name evidence="2" type="ORF">Prubr_01020</name>
</gene>
<evidence type="ECO:0000313" key="3">
    <source>
        <dbReference type="Proteomes" id="UP000680866"/>
    </source>
</evidence>
<dbReference type="EMBL" id="AP023359">
    <property type="protein sequence ID" value="BCJ63081.1"/>
    <property type="molecule type" value="Genomic_DNA"/>
</dbReference>
<dbReference type="PANTHER" id="PTHR12350:SF19">
    <property type="entry name" value="SET DOMAIN-CONTAINING PROTEIN"/>
    <property type="match status" value="1"/>
</dbReference>
<accession>A0A810MPR6</accession>
<dbReference type="SUPFAM" id="SSF82199">
    <property type="entry name" value="SET domain"/>
    <property type="match status" value="1"/>
</dbReference>
<dbReference type="InterPro" id="IPR046341">
    <property type="entry name" value="SET_dom_sf"/>
</dbReference>
<sequence>MWPKPDIECWLNPAAEVRSSPIAGQGLFARADIPTGAAVSRIGGRLVTEPELHRLLDAVRAAGQGYVDTITVTDGSHLVLPPGQPNGKGNHSCDPNLWWAAPYTLVARRDIAAGEELTNDYATSAGTDDFTMACRCGASVCRDIVTGRDWRRPELRQRYGDHWVPGLLRRIRRESSSP</sequence>
<dbReference type="Gene3D" id="2.170.270.10">
    <property type="entry name" value="SET domain"/>
    <property type="match status" value="1"/>
</dbReference>
<dbReference type="PROSITE" id="PS50280">
    <property type="entry name" value="SET"/>
    <property type="match status" value="1"/>
</dbReference>
<dbReference type="AlphaFoldDB" id="A0A810MPR6"/>
<name>A0A810MPR6_9ACTN</name>
<feature type="domain" description="SET" evidence="1">
    <location>
        <begin position="13"/>
        <end position="122"/>
    </location>
</feature>
<evidence type="ECO:0000313" key="2">
    <source>
        <dbReference type="EMBL" id="BCJ63081.1"/>
    </source>
</evidence>
<evidence type="ECO:0000259" key="1">
    <source>
        <dbReference type="PROSITE" id="PS50280"/>
    </source>
</evidence>